<dbReference type="PROSITE" id="PS51775">
    <property type="entry name" value="GTD_BINDING"/>
    <property type="match status" value="1"/>
</dbReference>
<name>A0ABC8S164_9AQUA</name>
<sequence length="325" mass="37599">MHIMVTCVYYVFSALFLAFTKEFVDYFVGFFLMDCVSCLKDLMLMSDFGCGYLLFGCFGRVFNVVGLLLLFGLGLKVLQFSCYCKGLIRFLCNFRRQSSKLRNGLRLKNGFDPKFFSSKCRLLNFLENSNPVMTCKFEENKSIGNSNADAKVKALLVEEYYDGDDEKEEERYDEDEEMDVMALRKLVMIERRRANAAYLELEKERMAAATAAEEAMAMILRIQNEKGLIEMEANQYRRVAEEKQLHDQAVIQSLQWIITTHEAERSSSEDQLKFCGRTLEQYMKGDDGDQYGVAESLNFFNSYIEDACDNGLISSWDMDLSHKQW</sequence>
<dbReference type="PANTHER" id="PTHR31422:SF2">
    <property type="entry name" value="PROTEIN FLOURY 1-LIKE"/>
    <property type="match status" value="1"/>
</dbReference>
<evidence type="ECO:0000256" key="2">
    <source>
        <dbReference type="ARBA" id="ARBA00022692"/>
    </source>
</evidence>
<feature type="transmembrane region" description="Helical" evidence="5">
    <location>
        <begin position="7"/>
        <end position="32"/>
    </location>
</feature>
<evidence type="ECO:0000256" key="3">
    <source>
        <dbReference type="ARBA" id="ARBA00022989"/>
    </source>
</evidence>
<evidence type="ECO:0000256" key="4">
    <source>
        <dbReference type="ARBA" id="ARBA00023136"/>
    </source>
</evidence>
<dbReference type="PANTHER" id="PTHR31422">
    <property type="entry name" value="BNAANNG28530D PROTEIN"/>
    <property type="match status" value="1"/>
</dbReference>
<dbReference type="GO" id="GO:0080115">
    <property type="term" value="F:myosin XI tail binding"/>
    <property type="evidence" value="ECO:0007669"/>
    <property type="project" value="UniProtKB-ARBA"/>
</dbReference>
<organism evidence="7 8">
    <name type="scientific">Ilex paraguariensis</name>
    <name type="common">yerba mate</name>
    <dbReference type="NCBI Taxonomy" id="185542"/>
    <lineage>
        <taxon>Eukaryota</taxon>
        <taxon>Viridiplantae</taxon>
        <taxon>Streptophyta</taxon>
        <taxon>Embryophyta</taxon>
        <taxon>Tracheophyta</taxon>
        <taxon>Spermatophyta</taxon>
        <taxon>Magnoliopsida</taxon>
        <taxon>eudicotyledons</taxon>
        <taxon>Gunneridae</taxon>
        <taxon>Pentapetalae</taxon>
        <taxon>asterids</taxon>
        <taxon>campanulids</taxon>
        <taxon>Aquifoliales</taxon>
        <taxon>Aquifoliaceae</taxon>
        <taxon>Ilex</taxon>
    </lineage>
</organism>
<accession>A0ABC8S164</accession>
<dbReference type="Proteomes" id="UP001642360">
    <property type="component" value="Unassembled WGS sequence"/>
</dbReference>
<dbReference type="InterPro" id="IPR007656">
    <property type="entry name" value="GTD-bd"/>
</dbReference>
<comment type="caution">
    <text evidence="7">The sequence shown here is derived from an EMBL/GenBank/DDBJ whole genome shotgun (WGS) entry which is preliminary data.</text>
</comment>
<dbReference type="GO" id="GO:0016020">
    <property type="term" value="C:membrane"/>
    <property type="evidence" value="ECO:0007669"/>
    <property type="project" value="UniProtKB-SubCell"/>
</dbReference>
<evidence type="ECO:0000313" key="8">
    <source>
        <dbReference type="Proteomes" id="UP001642360"/>
    </source>
</evidence>
<dbReference type="AlphaFoldDB" id="A0ABC8S164"/>
<keyword evidence="2 5" id="KW-0812">Transmembrane</keyword>
<keyword evidence="8" id="KW-1185">Reference proteome</keyword>
<dbReference type="EMBL" id="CAUOFW020002081">
    <property type="protein sequence ID" value="CAK9150950.1"/>
    <property type="molecule type" value="Genomic_DNA"/>
</dbReference>
<gene>
    <name evidence="7" type="ORF">ILEXP_LOCUS19106</name>
</gene>
<dbReference type="Pfam" id="PF04576">
    <property type="entry name" value="Zein-binding"/>
    <property type="match status" value="1"/>
</dbReference>
<keyword evidence="4 5" id="KW-0472">Membrane</keyword>
<proteinExistence type="predicted"/>
<feature type="transmembrane region" description="Helical" evidence="5">
    <location>
        <begin position="52"/>
        <end position="75"/>
    </location>
</feature>
<comment type="subcellular location">
    <subcellularLocation>
        <location evidence="1">Membrane</location>
    </subcellularLocation>
</comment>
<evidence type="ECO:0000256" key="1">
    <source>
        <dbReference type="ARBA" id="ARBA00004370"/>
    </source>
</evidence>
<evidence type="ECO:0000256" key="5">
    <source>
        <dbReference type="SAM" id="Phobius"/>
    </source>
</evidence>
<protein>
    <recommendedName>
        <fullName evidence="6">GTD-binding domain-containing protein</fullName>
    </recommendedName>
</protein>
<evidence type="ECO:0000259" key="6">
    <source>
        <dbReference type="PROSITE" id="PS51775"/>
    </source>
</evidence>
<reference evidence="7 8" key="1">
    <citation type="submission" date="2024-02" db="EMBL/GenBank/DDBJ databases">
        <authorList>
            <person name="Vignale AGUSTIN F."/>
            <person name="Sosa J E."/>
            <person name="Modenutti C."/>
        </authorList>
    </citation>
    <scope>NUCLEOTIDE SEQUENCE [LARGE SCALE GENOMIC DNA]</scope>
</reference>
<evidence type="ECO:0000313" key="7">
    <source>
        <dbReference type="EMBL" id="CAK9150950.1"/>
    </source>
</evidence>
<feature type="domain" description="GTD-binding" evidence="6">
    <location>
        <begin position="178"/>
        <end position="276"/>
    </location>
</feature>
<keyword evidence="3 5" id="KW-1133">Transmembrane helix</keyword>